<dbReference type="AlphaFoldDB" id="A0AAV1GUG8"/>
<name>A0AAV1GUG8_XYRNO</name>
<evidence type="ECO:0000313" key="2">
    <source>
        <dbReference type="Proteomes" id="UP001178508"/>
    </source>
</evidence>
<accession>A0AAV1GUG8</accession>
<evidence type="ECO:0000313" key="1">
    <source>
        <dbReference type="EMBL" id="CAJ1077450.1"/>
    </source>
</evidence>
<reference evidence="1" key="1">
    <citation type="submission" date="2023-08" db="EMBL/GenBank/DDBJ databases">
        <authorList>
            <person name="Alioto T."/>
            <person name="Alioto T."/>
            <person name="Gomez Garrido J."/>
        </authorList>
    </citation>
    <scope>NUCLEOTIDE SEQUENCE</scope>
</reference>
<protein>
    <submittedName>
        <fullName evidence="1">Uncharacterized protein</fullName>
    </submittedName>
</protein>
<organism evidence="1 2">
    <name type="scientific">Xyrichtys novacula</name>
    <name type="common">Pearly razorfish</name>
    <name type="synonym">Hemipteronotus novacula</name>
    <dbReference type="NCBI Taxonomy" id="13765"/>
    <lineage>
        <taxon>Eukaryota</taxon>
        <taxon>Metazoa</taxon>
        <taxon>Chordata</taxon>
        <taxon>Craniata</taxon>
        <taxon>Vertebrata</taxon>
        <taxon>Euteleostomi</taxon>
        <taxon>Actinopterygii</taxon>
        <taxon>Neopterygii</taxon>
        <taxon>Teleostei</taxon>
        <taxon>Neoteleostei</taxon>
        <taxon>Acanthomorphata</taxon>
        <taxon>Eupercaria</taxon>
        <taxon>Labriformes</taxon>
        <taxon>Labridae</taxon>
        <taxon>Xyrichtys</taxon>
    </lineage>
</organism>
<gene>
    <name evidence="1" type="ORF">XNOV1_A039948</name>
</gene>
<dbReference type="Proteomes" id="UP001178508">
    <property type="component" value="Chromosome 17"/>
</dbReference>
<sequence length="128" mass="14469">MYSRRPFTYIDLEDALFMFQLRYTTRQGPRCFQSCFLRPRGFYEMHASGTGPSKGLYIGDSGLSRTLRAFAVKGDSSWPCNCGSMKSGEPPERFLTSLTVTHTVIHLLQVTCSLLNTQPAHARDRQPV</sequence>
<keyword evidence="2" id="KW-1185">Reference proteome</keyword>
<dbReference type="EMBL" id="OY660880">
    <property type="protein sequence ID" value="CAJ1077450.1"/>
    <property type="molecule type" value="Genomic_DNA"/>
</dbReference>
<proteinExistence type="predicted"/>